<gene>
    <name evidence="1" type="ORF">GA0070215_12355</name>
</gene>
<reference evidence="2" key="1">
    <citation type="submission" date="2016-06" db="EMBL/GenBank/DDBJ databases">
        <authorList>
            <person name="Varghese N."/>
        </authorList>
    </citation>
    <scope>NUCLEOTIDE SEQUENCE [LARGE SCALE GENOMIC DNA]</scope>
    <source>
        <strain evidence="2">DSM 45555</strain>
    </source>
</reference>
<accession>A0A1C5A223</accession>
<proteinExistence type="predicted"/>
<organism evidence="1 2">
    <name type="scientific">Micromonospora marina</name>
    <dbReference type="NCBI Taxonomy" id="307120"/>
    <lineage>
        <taxon>Bacteria</taxon>
        <taxon>Bacillati</taxon>
        <taxon>Actinomycetota</taxon>
        <taxon>Actinomycetes</taxon>
        <taxon>Micromonosporales</taxon>
        <taxon>Micromonosporaceae</taxon>
        <taxon>Micromonospora</taxon>
    </lineage>
</organism>
<evidence type="ECO:0008006" key="3">
    <source>
        <dbReference type="Google" id="ProtNLM"/>
    </source>
</evidence>
<keyword evidence="2" id="KW-1185">Reference proteome</keyword>
<dbReference type="EMBL" id="FMCV01000023">
    <property type="protein sequence ID" value="SCF39273.1"/>
    <property type="molecule type" value="Genomic_DNA"/>
</dbReference>
<name>A0A1C5A223_9ACTN</name>
<dbReference type="Proteomes" id="UP000198551">
    <property type="component" value="Unassembled WGS sequence"/>
</dbReference>
<protein>
    <recommendedName>
        <fullName evidence="3">IclR helix-turn-helix domain-containing protein</fullName>
    </recommendedName>
</protein>
<dbReference type="InterPro" id="IPR036390">
    <property type="entry name" value="WH_DNA-bd_sf"/>
</dbReference>
<sequence length="365" mass="40637">MRSSRKASLDAPPEREADVLRRALALVEDRLPPGWSIRLAGQEVDRRIDGVAELTAPDGTQAVFFIEAKRSVVTSDLAAALDQLRSYSLPHVDRPAPMLAARYIGSSARAWLEERRVSYVDATGNMHILLERPAMYLRDRGADRDPWRGPGRPRGTLQGSPAARVVRALVDIAEPMTVPDLIRLSGASTGATYRVVEFLEREALVRRDRRGPIVDVEWRRILERWSEDYGFQRSNTVNSYLSPRGLPALQESLRGAQGLRYALTGSLAAHRLAPYAPAKLAMVYVDDVDQAAEKLRLRAVDTGANVLVAQGKYDVVFDRLVQDDGLLYVAPSQAAVDLLTGPGRTPAEGQELLDWMEKHERAWRR</sequence>
<evidence type="ECO:0000313" key="1">
    <source>
        <dbReference type="EMBL" id="SCF39273.1"/>
    </source>
</evidence>
<dbReference type="SUPFAM" id="SSF46785">
    <property type="entry name" value="Winged helix' DNA-binding domain"/>
    <property type="match status" value="1"/>
</dbReference>
<evidence type="ECO:0000313" key="2">
    <source>
        <dbReference type="Proteomes" id="UP000198551"/>
    </source>
</evidence>
<dbReference type="AlphaFoldDB" id="A0A1C5A223"/>